<sequence>MSGSLWLKPPGPEGPWVHIAHAASARRPSPGATDTLPVLPGPGHGPRDSGADPLDELAGRFGAFVAAAVHPDEIAAVLESDGMTDEHIRLTYGRDDSFTLAEELYARVPRSFPEPDALPDPWKVSLTACLLRGLIFALPGLAYLLGEPLLEGPPDRLGLPAGTLTLLAGALIGWVWDQTLSHRAYTWLGLGDRAAAGRTLLVGAPVGALLGTAAAFAVPGGPRFSYAFAAGQALYVGAATVLLVLRRERLLLAALGPMAAGSVLALFTDPPVPLRVALLLVSLTAACSLALRELPLAEGVRAAVRRILPRLPLGGAPVRTKPHPGGGGGTVRWRMLRGAEEEHGRRGPRIGDSVPYGVFGLGTGLLVLYAALGEVLTGGPAEAVAAPSAVALTLSMGPAEWLLHRFRSGSLAGLRAARSPRAFRRRMLTTLARCLAVYLTVLLLLGTTGTLLWPQAPGLTWDRVATLLLLGAVMWTGLLLQSFGAVRPAAAVCAAAAAAQSLALLAGAGQPRLVQLAVAGAAAGVLAVLVCLLLGRATAHR</sequence>
<dbReference type="Proteomes" id="UP001610631">
    <property type="component" value="Unassembled WGS sequence"/>
</dbReference>
<comment type="caution">
    <text evidence="3">The sequence shown here is derived from an EMBL/GenBank/DDBJ whole genome shotgun (WGS) entry which is preliminary data.</text>
</comment>
<organism evidence="3 4">
    <name type="scientific">Streptomyces racemochromogenes</name>
    <dbReference type="NCBI Taxonomy" id="67353"/>
    <lineage>
        <taxon>Bacteria</taxon>
        <taxon>Bacillati</taxon>
        <taxon>Actinomycetota</taxon>
        <taxon>Actinomycetes</taxon>
        <taxon>Kitasatosporales</taxon>
        <taxon>Streptomycetaceae</taxon>
        <taxon>Streptomyces</taxon>
    </lineage>
</organism>
<keyword evidence="2" id="KW-0472">Membrane</keyword>
<feature type="transmembrane region" description="Helical" evidence="2">
    <location>
        <begin position="514"/>
        <end position="535"/>
    </location>
</feature>
<keyword evidence="2" id="KW-1133">Transmembrane helix</keyword>
<name>A0ABW7PKY8_9ACTN</name>
<protein>
    <recommendedName>
        <fullName evidence="5">Integral membrane protein</fullName>
    </recommendedName>
</protein>
<feature type="transmembrane region" description="Helical" evidence="2">
    <location>
        <begin position="224"/>
        <end position="245"/>
    </location>
</feature>
<feature type="region of interest" description="Disordered" evidence="1">
    <location>
        <begin position="24"/>
        <end position="53"/>
    </location>
</feature>
<evidence type="ECO:0000313" key="4">
    <source>
        <dbReference type="Proteomes" id="UP001610631"/>
    </source>
</evidence>
<evidence type="ECO:0000256" key="1">
    <source>
        <dbReference type="SAM" id="MobiDB-lite"/>
    </source>
</evidence>
<feature type="transmembrane region" description="Helical" evidence="2">
    <location>
        <begin position="464"/>
        <end position="483"/>
    </location>
</feature>
<proteinExistence type="predicted"/>
<dbReference type="RefSeq" id="WP_395512755.1">
    <property type="nucleotide sequence ID" value="NZ_JBBDHD010000107.1"/>
</dbReference>
<reference evidence="3 4" key="1">
    <citation type="submission" date="2024-03" db="EMBL/GenBank/DDBJ databases">
        <title>Whole genome sequencing of Streptomyces racemochromogenes, to identify antimicrobial biosynthetic gene clusters.</title>
        <authorList>
            <person name="Suryawanshi P."/>
            <person name="Krishnaraj P.U."/>
            <person name="Arun Y.P."/>
            <person name="Suryawanshi M.P."/>
            <person name="Rakshit O."/>
        </authorList>
    </citation>
    <scope>NUCLEOTIDE SEQUENCE [LARGE SCALE GENOMIC DNA]</scope>
    <source>
        <strain evidence="3 4">AUDT626</strain>
    </source>
</reference>
<evidence type="ECO:0000313" key="3">
    <source>
        <dbReference type="EMBL" id="MFH7599093.1"/>
    </source>
</evidence>
<feature type="transmembrane region" description="Helical" evidence="2">
    <location>
        <begin position="250"/>
        <end position="268"/>
    </location>
</feature>
<feature type="transmembrane region" description="Helical" evidence="2">
    <location>
        <begin position="197"/>
        <end position="218"/>
    </location>
</feature>
<evidence type="ECO:0008006" key="5">
    <source>
        <dbReference type="Google" id="ProtNLM"/>
    </source>
</evidence>
<feature type="transmembrane region" description="Helical" evidence="2">
    <location>
        <begin position="431"/>
        <end position="452"/>
    </location>
</feature>
<accession>A0ABW7PKY8</accession>
<dbReference type="EMBL" id="JBBDHD010000107">
    <property type="protein sequence ID" value="MFH7599093.1"/>
    <property type="molecule type" value="Genomic_DNA"/>
</dbReference>
<evidence type="ECO:0000256" key="2">
    <source>
        <dbReference type="SAM" id="Phobius"/>
    </source>
</evidence>
<feature type="transmembrane region" description="Helical" evidence="2">
    <location>
        <begin position="274"/>
        <end position="291"/>
    </location>
</feature>
<keyword evidence="2" id="KW-0812">Transmembrane</keyword>
<feature type="transmembrane region" description="Helical" evidence="2">
    <location>
        <begin position="490"/>
        <end position="508"/>
    </location>
</feature>
<gene>
    <name evidence="3" type="ORF">WDV06_28955</name>
</gene>
<keyword evidence="4" id="KW-1185">Reference proteome</keyword>
<feature type="transmembrane region" description="Helical" evidence="2">
    <location>
        <begin position="157"/>
        <end position="176"/>
    </location>
</feature>